<dbReference type="PANTHER" id="PTHR23507:SF1">
    <property type="entry name" value="FI18259P1-RELATED"/>
    <property type="match status" value="1"/>
</dbReference>
<feature type="transmembrane region" description="Helical" evidence="5">
    <location>
        <begin position="54"/>
        <end position="75"/>
    </location>
</feature>
<evidence type="ECO:0000313" key="6">
    <source>
        <dbReference type="EMBL" id="GJJ15318.1"/>
    </source>
</evidence>
<dbReference type="SUPFAM" id="SSF103473">
    <property type="entry name" value="MFS general substrate transporter"/>
    <property type="match status" value="1"/>
</dbReference>
<keyword evidence="3 5" id="KW-1133">Transmembrane helix</keyword>
<evidence type="ECO:0000256" key="4">
    <source>
        <dbReference type="ARBA" id="ARBA00023136"/>
    </source>
</evidence>
<keyword evidence="2 5" id="KW-0812">Transmembrane</keyword>
<feature type="transmembrane region" description="Helical" evidence="5">
    <location>
        <begin position="158"/>
        <end position="179"/>
    </location>
</feature>
<proteinExistence type="predicted"/>
<feature type="transmembrane region" description="Helical" evidence="5">
    <location>
        <begin position="410"/>
        <end position="431"/>
    </location>
</feature>
<dbReference type="Proteomes" id="UP001050691">
    <property type="component" value="Unassembled WGS sequence"/>
</dbReference>
<comment type="caution">
    <text evidence="6">The sequence shown here is derived from an EMBL/GenBank/DDBJ whole genome shotgun (WGS) entry which is preliminary data.</text>
</comment>
<protein>
    <recommendedName>
        <fullName evidence="8">MFS general substrate transporter</fullName>
    </recommendedName>
</protein>
<name>A0AAV5AP90_9AGAM</name>
<gene>
    <name evidence="6" type="ORF">Clacol_009594</name>
</gene>
<accession>A0AAV5AP90</accession>
<feature type="transmembrane region" description="Helical" evidence="5">
    <location>
        <begin position="531"/>
        <end position="556"/>
    </location>
</feature>
<keyword evidence="7" id="KW-1185">Reference proteome</keyword>
<evidence type="ECO:0000256" key="5">
    <source>
        <dbReference type="SAM" id="Phobius"/>
    </source>
</evidence>
<evidence type="ECO:0008006" key="8">
    <source>
        <dbReference type="Google" id="ProtNLM"/>
    </source>
</evidence>
<dbReference type="InterPro" id="IPR036259">
    <property type="entry name" value="MFS_trans_sf"/>
</dbReference>
<dbReference type="AlphaFoldDB" id="A0AAV5AP90"/>
<feature type="transmembrane region" description="Helical" evidence="5">
    <location>
        <begin position="191"/>
        <end position="215"/>
    </location>
</feature>
<comment type="subcellular location">
    <subcellularLocation>
        <location evidence="1">Membrane</location>
        <topology evidence="1">Multi-pass membrane protein</topology>
    </subcellularLocation>
</comment>
<evidence type="ECO:0000256" key="3">
    <source>
        <dbReference type="ARBA" id="ARBA00022989"/>
    </source>
</evidence>
<sequence length="608" mass="66892">MSSSLEAPEYLISSPVEETTYLLEQTLLQEEMEQEQAEEAEIASRSFLRRPAPWWIWFLVFVAGIAVAATMAPLLDIYTALVCEELKPELVTSTAVQFMNGSQWATIPIPSKMCRQDPAVQSAVAGLVTAMDISMGILSCLTVGYWMQLSDRVGRVNILLVAAFGLIANHVIIVFVSIMPDKLPGGYRFYLFGQIFEGLLGGRVMLSSILAVYITDTSPLDLRTVNLGISAGLDMLGNSLGPSFGAYLIRKSDDLLSVFYFAIEVYAVLTLITIFLVPEALTKIKLKQAKRIYALTHKSTISEGQRLSTTEKVKGKAKDYIRMLNVPFEALEIFLPHRPRDGQTGAALVSPWDLSLFYLGCASFFESIAGNYTKYLFQYLQRVLGWDSQDVGFDVTSVGFMVNPHPQTSIWLGYINAVRAVVLIIILPLFIRWLKSRLGTNHSSSTTTTTTTHATSPSLDRPLRLDYLIVIASMTILVISIFGLSIVRDPIGWYSVTILRTFSGGYEAALRSLALSLYARQVGQNSENGKLLGGLSVLGLISGNMIGPAIFGSLYIHTVEDFPQYPGIGDAFLDLQAMLITAAVLGCTRQQAKRSSETTAIFIKLSLQ</sequence>
<organism evidence="6 7">
    <name type="scientific">Clathrus columnatus</name>
    <dbReference type="NCBI Taxonomy" id="1419009"/>
    <lineage>
        <taxon>Eukaryota</taxon>
        <taxon>Fungi</taxon>
        <taxon>Dikarya</taxon>
        <taxon>Basidiomycota</taxon>
        <taxon>Agaricomycotina</taxon>
        <taxon>Agaricomycetes</taxon>
        <taxon>Phallomycetidae</taxon>
        <taxon>Phallales</taxon>
        <taxon>Clathraceae</taxon>
        <taxon>Clathrus</taxon>
    </lineage>
</organism>
<dbReference type="EMBL" id="BPWL01000011">
    <property type="protein sequence ID" value="GJJ15318.1"/>
    <property type="molecule type" value="Genomic_DNA"/>
</dbReference>
<evidence type="ECO:0000256" key="1">
    <source>
        <dbReference type="ARBA" id="ARBA00004141"/>
    </source>
</evidence>
<feature type="transmembrane region" description="Helical" evidence="5">
    <location>
        <begin position="568"/>
        <end position="587"/>
    </location>
</feature>
<evidence type="ECO:0000313" key="7">
    <source>
        <dbReference type="Proteomes" id="UP001050691"/>
    </source>
</evidence>
<evidence type="ECO:0000256" key="2">
    <source>
        <dbReference type="ARBA" id="ARBA00022692"/>
    </source>
</evidence>
<dbReference type="GO" id="GO:0016020">
    <property type="term" value="C:membrane"/>
    <property type="evidence" value="ECO:0007669"/>
    <property type="project" value="UniProtKB-SubCell"/>
</dbReference>
<dbReference type="PANTHER" id="PTHR23507">
    <property type="entry name" value="ZGC:174356"/>
    <property type="match status" value="1"/>
</dbReference>
<dbReference type="InterPro" id="IPR005828">
    <property type="entry name" value="MFS_sugar_transport-like"/>
</dbReference>
<reference evidence="6" key="1">
    <citation type="submission" date="2021-10" db="EMBL/GenBank/DDBJ databases">
        <title>De novo Genome Assembly of Clathrus columnatus (Basidiomycota, Fungi) Using Illumina and Nanopore Sequence Data.</title>
        <authorList>
            <person name="Ogiso-Tanaka E."/>
            <person name="Itagaki H."/>
            <person name="Hosoya T."/>
            <person name="Hosaka K."/>
        </authorList>
    </citation>
    <scope>NUCLEOTIDE SEQUENCE</scope>
    <source>
        <strain evidence="6">MO-923</strain>
    </source>
</reference>
<feature type="transmembrane region" description="Helical" evidence="5">
    <location>
        <begin position="467"/>
        <end position="487"/>
    </location>
</feature>
<dbReference type="Gene3D" id="1.20.1250.20">
    <property type="entry name" value="MFS general substrate transporter like domains"/>
    <property type="match status" value="1"/>
</dbReference>
<feature type="transmembrane region" description="Helical" evidence="5">
    <location>
        <begin position="227"/>
        <end position="249"/>
    </location>
</feature>
<feature type="transmembrane region" description="Helical" evidence="5">
    <location>
        <begin position="255"/>
        <end position="277"/>
    </location>
</feature>
<dbReference type="Pfam" id="PF00083">
    <property type="entry name" value="Sugar_tr"/>
    <property type="match status" value="1"/>
</dbReference>
<keyword evidence="4 5" id="KW-0472">Membrane</keyword>
<feature type="transmembrane region" description="Helical" evidence="5">
    <location>
        <begin position="123"/>
        <end position="146"/>
    </location>
</feature>
<dbReference type="GO" id="GO:0022857">
    <property type="term" value="F:transmembrane transporter activity"/>
    <property type="evidence" value="ECO:0007669"/>
    <property type="project" value="InterPro"/>
</dbReference>